<dbReference type="PROSITE" id="PS01054">
    <property type="entry name" value="TRANSALDOLASE_1"/>
    <property type="match status" value="1"/>
</dbReference>
<dbReference type="CDD" id="cd00957">
    <property type="entry name" value="Transaldolase_TalAB"/>
    <property type="match status" value="1"/>
</dbReference>
<accession>A0A9W7GKH4</accession>
<evidence type="ECO:0000256" key="2">
    <source>
        <dbReference type="ARBA" id="ARBA00008012"/>
    </source>
</evidence>
<evidence type="ECO:0000313" key="11">
    <source>
        <dbReference type="Proteomes" id="UP001165065"/>
    </source>
</evidence>
<keyword evidence="5 8" id="KW-0570">Pentose shunt</keyword>
<keyword evidence="9" id="KW-0732">Signal</keyword>
<dbReference type="GO" id="GO:0005975">
    <property type="term" value="P:carbohydrate metabolic process"/>
    <property type="evidence" value="ECO:0007669"/>
    <property type="project" value="InterPro"/>
</dbReference>
<dbReference type="NCBIfam" id="NF009001">
    <property type="entry name" value="PRK12346.1"/>
    <property type="match status" value="1"/>
</dbReference>
<dbReference type="InterPro" id="IPR018225">
    <property type="entry name" value="Transaldolase_AS"/>
</dbReference>
<dbReference type="PANTHER" id="PTHR10683:SF18">
    <property type="entry name" value="TRANSALDOLASE"/>
    <property type="match status" value="1"/>
</dbReference>
<dbReference type="GO" id="GO:0004801">
    <property type="term" value="F:transaldolase activity"/>
    <property type="evidence" value="ECO:0007669"/>
    <property type="project" value="UniProtKB-EC"/>
</dbReference>
<dbReference type="PANTHER" id="PTHR10683">
    <property type="entry name" value="TRANSALDOLASE"/>
    <property type="match status" value="1"/>
</dbReference>
<evidence type="ECO:0000256" key="4">
    <source>
        <dbReference type="ARBA" id="ARBA00022679"/>
    </source>
</evidence>
<evidence type="ECO:0000313" key="10">
    <source>
        <dbReference type="EMBL" id="GMI45647.1"/>
    </source>
</evidence>
<dbReference type="Proteomes" id="UP001165065">
    <property type="component" value="Unassembled WGS sequence"/>
</dbReference>
<dbReference type="Pfam" id="PF00923">
    <property type="entry name" value="TAL_FSA"/>
    <property type="match status" value="1"/>
</dbReference>
<evidence type="ECO:0000256" key="3">
    <source>
        <dbReference type="ARBA" id="ARBA00013151"/>
    </source>
</evidence>
<dbReference type="PROSITE" id="PS00958">
    <property type="entry name" value="TRANSALDOLASE_2"/>
    <property type="match status" value="1"/>
</dbReference>
<dbReference type="HAMAP" id="MF_00492">
    <property type="entry name" value="Transaldolase_1"/>
    <property type="match status" value="1"/>
</dbReference>
<comment type="similarity">
    <text evidence="2">Belongs to the transaldolase family. Type 1 subfamily.</text>
</comment>
<comment type="catalytic activity">
    <reaction evidence="7 8">
        <text>D-sedoheptulose 7-phosphate + D-glyceraldehyde 3-phosphate = D-erythrose 4-phosphate + beta-D-fructose 6-phosphate</text>
        <dbReference type="Rhea" id="RHEA:17053"/>
        <dbReference type="ChEBI" id="CHEBI:16897"/>
        <dbReference type="ChEBI" id="CHEBI:57483"/>
        <dbReference type="ChEBI" id="CHEBI:57634"/>
        <dbReference type="ChEBI" id="CHEBI:59776"/>
        <dbReference type="EC" id="2.2.1.2"/>
    </reaction>
</comment>
<dbReference type="OrthoDB" id="2015515at2759"/>
<sequence length="367" mass="40412">MFHFSQAIIVSLLLLIVYASSFVPITPHRFSRKNPSFTMVKRKYSDNNEFDGLSKLTTIVADTGDIEAIKKYEPTDATTNPSLIYKAAIMPEYASLVDNAVAYAKENLPKGSKSEQLSLAMDKLCVGIGSEITKIVPGYVSTEVDARLSFDIDATVKKARTLISLYEEAGVPKSRILIKMASTWEGIKAAEILEKEGISCNLTLLFSMCQAVACAEAKATLISPFVGRIMDWWKKKDGVDGYSPNEDPGVLSVTNIYNYYKKFGHKTIVMGASFRNKGEILELAGCDRLTIAPSLLEQLSSSSGSVPAKLDSSKSTELYTGGEIDMDEQTFRWMLNEDAMATEKLAEGIRNFAKDIVKLEDVLKAKL</sequence>
<comment type="function">
    <text evidence="8">Catalyzes the rate-limiting step of the non-oxidative phase in the pentose phosphate pathway. Catalyzes the reversible conversion of sedheptulose-7-phosphate and D-glyceraldehyde 3-phosphate into erythrose-4-phosphate and beta-D-fructose 6-phosphate.</text>
</comment>
<evidence type="ECO:0000256" key="6">
    <source>
        <dbReference type="ARBA" id="ARBA00023270"/>
    </source>
</evidence>
<comment type="pathway">
    <text evidence="1 8">Carbohydrate degradation; pentose phosphate pathway; D-glyceraldehyde 3-phosphate and beta-D-fructose 6-phosphate from D-ribose 5-phosphate and D-xylulose 5-phosphate (non-oxidative stage): step 2/3.</text>
</comment>
<dbReference type="FunFam" id="3.20.20.70:FF:000088">
    <property type="entry name" value="Transaldolase"/>
    <property type="match status" value="1"/>
</dbReference>
<evidence type="ECO:0000256" key="5">
    <source>
        <dbReference type="ARBA" id="ARBA00023126"/>
    </source>
</evidence>
<dbReference type="InterPro" id="IPR001585">
    <property type="entry name" value="TAL/FSA"/>
</dbReference>
<name>A0A9W7GKH4_9STRA</name>
<dbReference type="InterPro" id="IPR013785">
    <property type="entry name" value="Aldolase_TIM"/>
</dbReference>
<comment type="caution">
    <text evidence="10">The sequence shown here is derived from an EMBL/GenBank/DDBJ whole genome shotgun (WGS) entry which is preliminary data.</text>
</comment>
<dbReference type="GO" id="GO:0005737">
    <property type="term" value="C:cytoplasm"/>
    <property type="evidence" value="ECO:0007669"/>
    <property type="project" value="InterPro"/>
</dbReference>
<evidence type="ECO:0000256" key="1">
    <source>
        <dbReference type="ARBA" id="ARBA00004857"/>
    </source>
</evidence>
<dbReference type="SUPFAM" id="SSF51569">
    <property type="entry name" value="Aldolase"/>
    <property type="match status" value="1"/>
</dbReference>
<proteinExistence type="inferred from homology"/>
<dbReference type="EC" id="2.2.1.2" evidence="3 8"/>
<organism evidence="10 11">
    <name type="scientific">Triparma columacea</name>
    <dbReference type="NCBI Taxonomy" id="722753"/>
    <lineage>
        <taxon>Eukaryota</taxon>
        <taxon>Sar</taxon>
        <taxon>Stramenopiles</taxon>
        <taxon>Ochrophyta</taxon>
        <taxon>Bolidophyceae</taxon>
        <taxon>Parmales</taxon>
        <taxon>Triparmaceae</taxon>
        <taxon>Triparma</taxon>
    </lineage>
</organism>
<reference evidence="11" key="1">
    <citation type="journal article" date="2023" name="Commun. Biol.">
        <title>Genome analysis of Parmales, the sister group of diatoms, reveals the evolutionary specialization of diatoms from phago-mixotrophs to photoautotrophs.</title>
        <authorList>
            <person name="Ban H."/>
            <person name="Sato S."/>
            <person name="Yoshikawa S."/>
            <person name="Yamada K."/>
            <person name="Nakamura Y."/>
            <person name="Ichinomiya M."/>
            <person name="Sato N."/>
            <person name="Blanc-Mathieu R."/>
            <person name="Endo H."/>
            <person name="Kuwata A."/>
            <person name="Ogata H."/>
        </authorList>
    </citation>
    <scope>NUCLEOTIDE SEQUENCE [LARGE SCALE GENOMIC DNA]</scope>
</reference>
<dbReference type="GO" id="GO:0009052">
    <property type="term" value="P:pentose-phosphate shunt, non-oxidative branch"/>
    <property type="evidence" value="ECO:0007669"/>
    <property type="project" value="TreeGrafter"/>
</dbReference>
<gene>
    <name evidence="10" type="ORF">TrCOL_g13799</name>
</gene>
<feature type="chain" id="PRO_5040980915" description="Transaldolase" evidence="9">
    <location>
        <begin position="20"/>
        <end position="367"/>
    </location>
</feature>
<dbReference type="Gene3D" id="3.20.20.70">
    <property type="entry name" value="Aldolase class I"/>
    <property type="match status" value="1"/>
</dbReference>
<evidence type="ECO:0000256" key="8">
    <source>
        <dbReference type="RuleBase" id="RU000501"/>
    </source>
</evidence>
<dbReference type="AlphaFoldDB" id="A0A9W7GKH4"/>
<keyword evidence="11" id="KW-1185">Reference proteome</keyword>
<keyword evidence="6" id="KW-0704">Schiff base</keyword>
<dbReference type="InterPro" id="IPR004730">
    <property type="entry name" value="Transaldolase_1"/>
</dbReference>
<evidence type="ECO:0000256" key="7">
    <source>
        <dbReference type="ARBA" id="ARBA00048810"/>
    </source>
</evidence>
<evidence type="ECO:0000256" key="9">
    <source>
        <dbReference type="SAM" id="SignalP"/>
    </source>
</evidence>
<dbReference type="NCBIfam" id="TIGR00874">
    <property type="entry name" value="talAB"/>
    <property type="match status" value="1"/>
</dbReference>
<protein>
    <recommendedName>
        <fullName evidence="3 8">Transaldolase</fullName>
        <ecNumber evidence="3 8">2.2.1.2</ecNumber>
    </recommendedName>
</protein>
<dbReference type="EMBL" id="BRYA01000259">
    <property type="protein sequence ID" value="GMI45647.1"/>
    <property type="molecule type" value="Genomic_DNA"/>
</dbReference>
<keyword evidence="4 8" id="KW-0808">Transferase</keyword>
<feature type="signal peptide" evidence="9">
    <location>
        <begin position="1"/>
        <end position="19"/>
    </location>
</feature>